<comment type="pathway">
    <text evidence="1 4">Purine metabolism; IMP biosynthesis via de novo pathway; N(2)-formyl-N(1)-(5-phospho-D-ribosyl)glycinamide from N(1)-(5-phospho-D-ribosyl)glycinamide (10-formyl THF route): step 1/1.</text>
</comment>
<dbReference type="Gene3D" id="3.40.50.170">
    <property type="entry name" value="Formyl transferase, N-terminal domain"/>
    <property type="match status" value="1"/>
</dbReference>
<feature type="site" description="Raises pKa of active site His" evidence="4">
    <location>
        <position position="143"/>
    </location>
</feature>
<keyword evidence="8" id="KW-1185">Reference proteome</keyword>
<dbReference type="SUPFAM" id="SSF53328">
    <property type="entry name" value="Formyltransferase"/>
    <property type="match status" value="1"/>
</dbReference>
<proteinExistence type="inferred from homology"/>
<dbReference type="CDD" id="cd08645">
    <property type="entry name" value="FMT_core_GART"/>
    <property type="match status" value="1"/>
</dbReference>
<protein>
    <recommendedName>
        <fullName evidence="4">Phosphoribosylglycinamide formyltransferase</fullName>
        <ecNumber evidence="4">2.1.2.2</ecNumber>
    </recommendedName>
    <alternativeName>
        <fullName evidence="4">5'-phosphoribosylglycinamide transformylase</fullName>
    </alternativeName>
    <alternativeName>
        <fullName evidence="4">GAR transformylase</fullName>
        <shortName evidence="4">GART</shortName>
    </alternativeName>
</protein>
<comment type="catalytic activity">
    <reaction evidence="4">
        <text>N(1)-(5-phospho-beta-D-ribosyl)glycinamide + (6R)-10-formyltetrahydrofolate = N(2)-formyl-N(1)-(5-phospho-beta-D-ribosyl)glycinamide + (6S)-5,6,7,8-tetrahydrofolate + H(+)</text>
        <dbReference type="Rhea" id="RHEA:15053"/>
        <dbReference type="ChEBI" id="CHEBI:15378"/>
        <dbReference type="ChEBI" id="CHEBI:57453"/>
        <dbReference type="ChEBI" id="CHEBI:143788"/>
        <dbReference type="ChEBI" id="CHEBI:147286"/>
        <dbReference type="ChEBI" id="CHEBI:195366"/>
        <dbReference type="EC" id="2.1.2.2"/>
    </reaction>
</comment>
<dbReference type="EMBL" id="JBHLYQ010000033">
    <property type="protein sequence ID" value="MFC0081480.1"/>
    <property type="molecule type" value="Genomic_DNA"/>
</dbReference>
<evidence type="ECO:0000313" key="8">
    <source>
        <dbReference type="Proteomes" id="UP001589788"/>
    </source>
</evidence>
<dbReference type="HAMAP" id="MF_01930">
    <property type="entry name" value="PurN"/>
    <property type="match status" value="1"/>
</dbReference>
<accession>A0ABV6C1B1</accession>
<organism evidence="7 8">
    <name type="scientific">Aciditerrimonas ferrireducens</name>
    <dbReference type="NCBI Taxonomy" id="667306"/>
    <lineage>
        <taxon>Bacteria</taxon>
        <taxon>Bacillati</taxon>
        <taxon>Actinomycetota</taxon>
        <taxon>Acidimicrobiia</taxon>
        <taxon>Acidimicrobiales</taxon>
        <taxon>Acidimicrobiaceae</taxon>
        <taxon>Aciditerrimonas</taxon>
    </lineage>
</organism>
<dbReference type="InterPro" id="IPR036477">
    <property type="entry name" value="Formyl_transf_N_sf"/>
</dbReference>
<dbReference type="Pfam" id="PF00551">
    <property type="entry name" value="Formyl_trans_N"/>
    <property type="match status" value="1"/>
</dbReference>
<evidence type="ECO:0000256" key="1">
    <source>
        <dbReference type="ARBA" id="ARBA00005054"/>
    </source>
</evidence>
<dbReference type="PANTHER" id="PTHR43369:SF2">
    <property type="entry name" value="PHOSPHORIBOSYLGLYCINAMIDE FORMYLTRANSFERASE"/>
    <property type="match status" value="1"/>
</dbReference>
<evidence type="ECO:0000256" key="2">
    <source>
        <dbReference type="ARBA" id="ARBA00022679"/>
    </source>
</evidence>
<feature type="domain" description="Formyl transferase N-terminal" evidence="6">
    <location>
        <begin position="1"/>
        <end position="180"/>
    </location>
</feature>
<evidence type="ECO:0000313" key="7">
    <source>
        <dbReference type="EMBL" id="MFC0081480.1"/>
    </source>
</evidence>
<reference evidence="7 8" key="1">
    <citation type="submission" date="2024-09" db="EMBL/GenBank/DDBJ databases">
        <authorList>
            <person name="Sun Q."/>
            <person name="Mori K."/>
        </authorList>
    </citation>
    <scope>NUCLEOTIDE SEQUENCE [LARGE SCALE GENOMIC DNA]</scope>
    <source>
        <strain evidence="7 8">JCM 15389</strain>
    </source>
</reference>
<comment type="function">
    <text evidence="4">Catalyzes the transfer of a formyl group from 10-formyltetrahydrofolate to 5-phospho-ribosyl-glycinamide (GAR), producing 5-phospho-ribosyl-N-formylglycinamide (FGAR) and tetrahydrofolate.</text>
</comment>
<dbReference type="Proteomes" id="UP001589788">
    <property type="component" value="Unassembled WGS sequence"/>
</dbReference>
<dbReference type="InterPro" id="IPR002376">
    <property type="entry name" value="Formyl_transf_N"/>
</dbReference>
<dbReference type="EC" id="2.1.2.2" evidence="4"/>
<comment type="similarity">
    <text evidence="4">Belongs to the GART family.</text>
</comment>
<keyword evidence="2 4" id="KW-0808">Transferase</keyword>
<gene>
    <name evidence="4" type="primary">purN</name>
    <name evidence="7" type="ORF">ACFFRE_04865</name>
</gene>
<evidence type="ECO:0000256" key="4">
    <source>
        <dbReference type="HAMAP-Rule" id="MF_01930"/>
    </source>
</evidence>
<evidence type="ECO:0000256" key="5">
    <source>
        <dbReference type="SAM" id="MobiDB-lite"/>
    </source>
</evidence>
<comment type="caution">
    <text evidence="4">Lacks conserved residue(s) required for the propagation of feature annotation.</text>
</comment>
<sequence>MRLAVLVSGSGTICDALLAAGIPVALVVADRPCRALELAERRAAPTVLLDRHRFGGFGPRFDRPAYSGALAGLLQEHDVQLVAMAGFGTVLAEPAHQALPGRLLNTHPSLLPAFPGWHAVEDALAAGVAVTGCTVHVAGLAVDSGPVLAQQEVAVLPGDDPASLHERIKTVERWLYPATIQRALAALGSGREPAELPCLRGSLAEPLDPGALRGWRDGRGAPAGATSGTRQPGNGDTGGREEATT</sequence>
<dbReference type="GO" id="GO:0004644">
    <property type="term" value="F:phosphoribosylglycinamide formyltransferase activity"/>
    <property type="evidence" value="ECO:0007669"/>
    <property type="project" value="UniProtKB-EC"/>
</dbReference>
<dbReference type="RefSeq" id="WP_377788728.1">
    <property type="nucleotide sequence ID" value="NZ_JBHLYQ010000033.1"/>
</dbReference>
<dbReference type="PANTHER" id="PTHR43369">
    <property type="entry name" value="PHOSPHORIBOSYLGLYCINAMIDE FORMYLTRANSFERASE"/>
    <property type="match status" value="1"/>
</dbReference>
<dbReference type="InterPro" id="IPR004607">
    <property type="entry name" value="GART"/>
</dbReference>
<comment type="caution">
    <text evidence="7">The sequence shown here is derived from an EMBL/GenBank/DDBJ whole genome shotgun (WGS) entry which is preliminary data.</text>
</comment>
<evidence type="ECO:0000259" key="6">
    <source>
        <dbReference type="Pfam" id="PF00551"/>
    </source>
</evidence>
<feature type="active site" description="Proton donor" evidence="4">
    <location>
        <position position="107"/>
    </location>
</feature>
<feature type="binding site" evidence="4">
    <location>
        <position position="60"/>
    </location>
    <ligand>
        <name>(6R)-10-formyltetrahydrofolate</name>
        <dbReference type="ChEBI" id="CHEBI:195366"/>
    </ligand>
</feature>
<name>A0ABV6C1B1_9ACTN</name>
<feature type="region of interest" description="Disordered" evidence="5">
    <location>
        <begin position="201"/>
        <end position="245"/>
    </location>
</feature>
<feature type="binding site" evidence="4">
    <location>
        <position position="105"/>
    </location>
    <ligand>
        <name>(6R)-10-formyltetrahydrofolate</name>
        <dbReference type="ChEBI" id="CHEBI:195366"/>
    </ligand>
</feature>
<evidence type="ECO:0000256" key="3">
    <source>
        <dbReference type="ARBA" id="ARBA00022755"/>
    </source>
</evidence>
<keyword evidence="3 4" id="KW-0658">Purine biosynthesis</keyword>